<dbReference type="Gene3D" id="3.40.50.1820">
    <property type="entry name" value="alpha/beta hydrolase"/>
    <property type="match status" value="1"/>
</dbReference>
<organism evidence="2 3">
    <name type="scientific">Pseudofrankia asymbiotica</name>
    <dbReference type="NCBI Taxonomy" id="1834516"/>
    <lineage>
        <taxon>Bacteria</taxon>
        <taxon>Bacillati</taxon>
        <taxon>Actinomycetota</taxon>
        <taxon>Actinomycetes</taxon>
        <taxon>Frankiales</taxon>
        <taxon>Frankiaceae</taxon>
        <taxon>Pseudofrankia</taxon>
    </lineage>
</organism>
<accession>A0A1V2I270</accession>
<name>A0A1V2I270_9ACTN</name>
<keyword evidence="3" id="KW-1185">Reference proteome</keyword>
<dbReference type="STRING" id="1834516.BL253_32890"/>
<dbReference type="RefSeq" id="WP_076821532.1">
    <property type="nucleotide sequence ID" value="NZ_MOMC01000085.1"/>
</dbReference>
<dbReference type="Proteomes" id="UP000188929">
    <property type="component" value="Unassembled WGS sequence"/>
</dbReference>
<dbReference type="SUPFAM" id="SSF53474">
    <property type="entry name" value="alpha/beta-Hydrolases"/>
    <property type="match status" value="1"/>
</dbReference>
<dbReference type="OrthoDB" id="9812672at2"/>
<evidence type="ECO:0000259" key="1">
    <source>
        <dbReference type="Pfam" id="PF12740"/>
    </source>
</evidence>
<evidence type="ECO:0000313" key="3">
    <source>
        <dbReference type="Proteomes" id="UP000188929"/>
    </source>
</evidence>
<dbReference type="AlphaFoldDB" id="A0A1V2I270"/>
<dbReference type="PANTHER" id="PTHR33428:SF14">
    <property type="entry name" value="CARBOXYLESTERASE TYPE B DOMAIN-CONTAINING PROTEIN"/>
    <property type="match status" value="1"/>
</dbReference>
<reference evidence="3" key="1">
    <citation type="submission" date="2016-10" db="EMBL/GenBank/DDBJ databases">
        <title>Frankia sp. NRRL B-16386 Genome sequencing.</title>
        <authorList>
            <person name="Ghodhbane-Gtari F."/>
            <person name="Swanson E."/>
            <person name="Gueddou A."/>
            <person name="Hezbri K."/>
            <person name="Ktari K."/>
            <person name="Nouioui I."/>
            <person name="Morris K."/>
            <person name="Simpson S."/>
            <person name="Abebe-Akele F."/>
            <person name="Thomas K."/>
            <person name="Gtari M."/>
            <person name="Tisa L.S."/>
        </authorList>
    </citation>
    <scope>NUCLEOTIDE SEQUENCE [LARGE SCALE GENOMIC DNA]</scope>
    <source>
        <strain evidence="3">NRRL B-16386</strain>
    </source>
</reference>
<dbReference type="InterPro" id="IPR041127">
    <property type="entry name" value="PET_hydrolase/cutinase-like"/>
</dbReference>
<sequence>MRVLPATSTGRGDGAAPHRTARTLRSCLALAVIVLLASIAARPGVRSLFVAPEGDAPAGPVEADYSSAGRYVTTTQVVADPAGTARYQLFRPADYSTLGFLSPIVTWGDGTGATPGQYSALLDHLASYGFTVIAPDQRNTGSGDEMAAAARYLIAQAGTAGSIFKGRLDVDRVAAAGHSQGAGGAVRAATGNPGLIDTVVTISLPSTRWVMANADCPTKAECMFDVARLSQPVFLVGTHGVFDSVIASASTERGFYDQVPGRAVLGLIRSSGGKVADHNSVTDGDGPRGFLGYVTAWLCAELRGDTTAAAAFDGTRPELVDNANWPGSAAR</sequence>
<feature type="domain" description="PET hydrolase/cutinase-like" evidence="1">
    <location>
        <begin position="66"/>
        <end position="198"/>
    </location>
</feature>
<dbReference type="EMBL" id="MOMC01000085">
    <property type="protein sequence ID" value="ONH23481.1"/>
    <property type="molecule type" value="Genomic_DNA"/>
</dbReference>
<gene>
    <name evidence="2" type="ORF">BL253_32890</name>
</gene>
<comment type="caution">
    <text evidence="2">The sequence shown here is derived from an EMBL/GenBank/DDBJ whole genome shotgun (WGS) entry which is preliminary data.</text>
</comment>
<protein>
    <recommendedName>
        <fullName evidence="1">PET hydrolase/cutinase-like domain-containing protein</fullName>
    </recommendedName>
</protein>
<dbReference type="InterPro" id="IPR029058">
    <property type="entry name" value="AB_hydrolase_fold"/>
</dbReference>
<evidence type="ECO:0000313" key="2">
    <source>
        <dbReference type="EMBL" id="ONH23481.1"/>
    </source>
</evidence>
<proteinExistence type="predicted"/>
<dbReference type="PANTHER" id="PTHR33428">
    <property type="entry name" value="CHLOROPHYLLASE-2, CHLOROPLASTIC"/>
    <property type="match status" value="1"/>
</dbReference>
<dbReference type="Pfam" id="PF12740">
    <property type="entry name" value="PETase"/>
    <property type="match status" value="1"/>
</dbReference>